<organism evidence="1 2">
    <name type="scientific">Burkholderia mallei (strain NCTC 10229)</name>
    <dbReference type="NCBI Taxonomy" id="412022"/>
    <lineage>
        <taxon>Bacteria</taxon>
        <taxon>Pseudomonadati</taxon>
        <taxon>Pseudomonadota</taxon>
        <taxon>Betaproteobacteria</taxon>
        <taxon>Burkholderiales</taxon>
        <taxon>Burkholderiaceae</taxon>
        <taxon>Burkholderia</taxon>
        <taxon>pseudomallei group</taxon>
    </lineage>
</organism>
<gene>
    <name evidence="1" type="ordered locus">BMA10229_0194</name>
</gene>
<dbReference type="HOGENOM" id="CLU_3181180_0_0_4"/>
<accession>A2RWF0</accession>
<proteinExistence type="predicted"/>
<dbReference type="AlphaFoldDB" id="A2RWF0"/>
<reference evidence="1 2" key="1">
    <citation type="submission" date="2007-01" db="EMBL/GenBank/DDBJ databases">
        <authorList>
            <person name="DeShazer D."/>
            <person name="Woods D.E."/>
            <person name="Nierman W.C."/>
        </authorList>
    </citation>
    <scope>NUCLEOTIDE SEQUENCE [LARGE SCALE GENOMIC DNA]</scope>
    <source>
        <strain evidence="1 2">NCTC 10229</strain>
    </source>
</reference>
<dbReference type="KEGG" id="bml:BMA10229_0194"/>
<dbReference type="Proteomes" id="UP000002283">
    <property type="component" value="Chromosome II"/>
</dbReference>
<sequence length="46" mass="5369">MKSPYRYRASGARHGPGWTANAVYSHREFTMKEPPQKPNQLFFISK</sequence>
<evidence type="ECO:0000313" key="2">
    <source>
        <dbReference type="Proteomes" id="UP000002283"/>
    </source>
</evidence>
<name>A2RWF0_BURM9</name>
<evidence type="ECO:0000313" key="1">
    <source>
        <dbReference type="EMBL" id="ABN00608.1"/>
    </source>
</evidence>
<dbReference type="EMBL" id="CP000545">
    <property type="protein sequence ID" value="ABN00608.1"/>
    <property type="molecule type" value="Genomic_DNA"/>
</dbReference>
<protein>
    <submittedName>
        <fullName evidence="1">Uncharacterized protein</fullName>
    </submittedName>
</protein>